<evidence type="ECO:0008006" key="2">
    <source>
        <dbReference type="Google" id="ProtNLM"/>
    </source>
</evidence>
<dbReference type="InterPro" id="IPR008928">
    <property type="entry name" value="6-hairpin_glycosidase_sf"/>
</dbReference>
<protein>
    <recommendedName>
        <fullName evidence="2">Thioredoxin domain-containing protein</fullName>
    </recommendedName>
</protein>
<dbReference type="PANTHER" id="PTHR42899">
    <property type="entry name" value="SPERMATOGENESIS-ASSOCIATED PROTEIN 20"/>
    <property type="match status" value="1"/>
</dbReference>
<feature type="non-terminal residue" evidence="1">
    <location>
        <position position="1"/>
    </location>
</feature>
<gene>
    <name evidence="1" type="ORF">METZ01_LOCUS249776</name>
</gene>
<reference evidence="1" key="1">
    <citation type="submission" date="2018-05" db="EMBL/GenBank/DDBJ databases">
        <authorList>
            <person name="Lanie J.A."/>
            <person name="Ng W.-L."/>
            <person name="Kazmierczak K.M."/>
            <person name="Andrzejewski T.M."/>
            <person name="Davidsen T.M."/>
            <person name="Wayne K.J."/>
            <person name="Tettelin H."/>
            <person name="Glass J.I."/>
            <person name="Rusch D."/>
            <person name="Podicherti R."/>
            <person name="Tsui H.-C.T."/>
            <person name="Winkler M.E."/>
        </authorList>
    </citation>
    <scope>NUCLEOTIDE SEQUENCE</scope>
</reference>
<dbReference type="EMBL" id="UINC01066326">
    <property type="protein sequence ID" value="SVB96922.1"/>
    <property type="molecule type" value="Genomic_DNA"/>
</dbReference>
<dbReference type="SUPFAM" id="SSF48208">
    <property type="entry name" value="Six-hairpin glycosidases"/>
    <property type="match status" value="1"/>
</dbReference>
<dbReference type="GO" id="GO:0005975">
    <property type="term" value="P:carbohydrate metabolic process"/>
    <property type="evidence" value="ECO:0007669"/>
    <property type="project" value="InterPro"/>
</dbReference>
<accession>A0A382ICB0</accession>
<dbReference type="InterPro" id="IPR024705">
    <property type="entry name" value="Ssp411"/>
</dbReference>
<evidence type="ECO:0000313" key="1">
    <source>
        <dbReference type="EMBL" id="SVB96922.1"/>
    </source>
</evidence>
<dbReference type="PANTHER" id="PTHR42899:SF1">
    <property type="entry name" value="SPERMATOGENESIS-ASSOCIATED PROTEIN 20"/>
    <property type="match status" value="1"/>
</dbReference>
<name>A0A382ICB0_9ZZZZ</name>
<organism evidence="1">
    <name type="scientific">marine metagenome</name>
    <dbReference type="NCBI Taxonomy" id="408172"/>
    <lineage>
        <taxon>unclassified sequences</taxon>
        <taxon>metagenomes</taxon>
        <taxon>ecological metagenomes</taxon>
    </lineage>
</organism>
<proteinExistence type="predicted"/>
<dbReference type="AlphaFoldDB" id="A0A382ICB0"/>
<sequence>YATLDADSEGEEGKFYLWTQEEFESLLDTDEAKVAGEYFGLTDGANFENASHLYVAKSLDSLAENMALSVAKTRELLDHSRIKLLNTREQRVRPHKDVKVLTSWNGLMIGGMAVAARCLVREDLAISATQAVDFIRSKLWNNGRLKACYKDKRARFPAYLDDYAFLIHGILELLQYRWRSEDLALAQELVEVLLSEFEDDIGGFFFTANDHEPLILRPKPFTDEAMPSGNGIAVQVLIVLGHLLGEERYLRAAQRALAAAAEPGLRRYPEAHNSMLRGLDAYLSPPEIIIIRGEPSSLKEWQRFVHAGYNPKRVCLSIPTNEKNLPGLLADRKPQGSIVAYICRGTECRPPITSLETLEKELVPVKQAHN</sequence>